<comment type="catalytic activity">
    <reaction evidence="6">
        <text>a 2'-deoxyadenosine in DNA + S-adenosyl-L-methionine = an N(6)-methyl-2'-deoxyadenosine in DNA + S-adenosyl-L-homocysteine + H(+)</text>
        <dbReference type="Rhea" id="RHEA:15197"/>
        <dbReference type="Rhea" id="RHEA-COMP:12418"/>
        <dbReference type="Rhea" id="RHEA-COMP:12419"/>
        <dbReference type="ChEBI" id="CHEBI:15378"/>
        <dbReference type="ChEBI" id="CHEBI:57856"/>
        <dbReference type="ChEBI" id="CHEBI:59789"/>
        <dbReference type="ChEBI" id="CHEBI:90615"/>
        <dbReference type="ChEBI" id="CHEBI:90616"/>
        <dbReference type="EC" id="2.1.1.72"/>
    </reaction>
</comment>
<dbReference type="InterPro" id="IPR029063">
    <property type="entry name" value="SAM-dependent_MTases_sf"/>
</dbReference>
<dbReference type="InterPro" id="IPR041635">
    <property type="entry name" value="Type_ISP_LLaBIII_C"/>
</dbReference>
<feature type="domain" description="DNA methylase adenine-specific" evidence="7">
    <location>
        <begin position="292"/>
        <end position="335"/>
    </location>
</feature>
<accession>A0ABY0SZV3</accession>
<dbReference type="Pfam" id="PF18135">
    <property type="entry name" value="Type_ISP_C"/>
    <property type="match status" value="1"/>
</dbReference>
<evidence type="ECO:0000259" key="7">
    <source>
        <dbReference type="Pfam" id="PF02384"/>
    </source>
</evidence>
<keyword evidence="11" id="KW-1185">Reference proteome</keyword>
<evidence type="ECO:0000256" key="5">
    <source>
        <dbReference type="ARBA" id="ARBA00022691"/>
    </source>
</evidence>
<evidence type="ECO:0000256" key="1">
    <source>
        <dbReference type="ARBA" id="ARBA00006594"/>
    </source>
</evidence>
<evidence type="ECO:0000259" key="9">
    <source>
        <dbReference type="Pfam" id="PF18135"/>
    </source>
</evidence>
<dbReference type="PRINTS" id="PR00507">
    <property type="entry name" value="N12N6MTFRASE"/>
</dbReference>
<organism evidence="10 11">
    <name type="scientific">Sulfitobacter litoralis</name>
    <dbReference type="NCBI Taxonomy" id="335975"/>
    <lineage>
        <taxon>Bacteria</taxon>
        <taxon>Pseudomonadati</taxon>
        <taxon>Pseudomonadota</taxon>
        <taxon>Alphaproteobacteria</taxon>
        <taxon>Rhodobacterales</taxon>
        <taxon>Roseobacteraceae</taxon>
        <taxon>Sulfitobacter</taxon>
    </lineage>
</organism>
<dbReference type="InterPro" id="IPR050953">
    <property type="entry name" value="N4_N6_ade-DNA_methylase"/>
</dbReference>
<dbReference type="EC" id="2.1.1.72" evidence="2"/>
<dbReference type="Proteomes" id="UP000198646">
    <property type="component" value="Unassembled WGS sequence"/>
</dbReference>
<dbReference type="InterPro" id="IPR003356">
    <property type="entry name" value="DNA_methylase_A-5"/>
</dbReference>
<sequence length="1048" mass="118580">MNIQDFLKDIEAIYQTGAATEHSYRADLQKLLSSIAPDVTALNEPKRVKCGAPDFIVSQGDIVIGHVEAKDIPVGIRALKDSNKDQQKRYLAALPNLIYTNCLDWDFYRDGELVASVSIADFLMGVQPRPQDFATLENLLREFVTQRPQTITSPRDLAERMAGKANLIKDVLGKTLRDDAELQSELSAQYHAFKENLIHDINPADFADIYAETIAYGMFAARLHDTTLDTFSRQEALELLPKSNPFLRSLFTYVAGYDLDDRIAWIIDDLARVFRACDVAKLMEGFGKMTGQRDPFLHFYETFLAAYNPAKRKARGVWYTPEPVVNFIVRAVDEVLQTEFGLADGLADTSKVVIDWETGEFNKKGKPVTIKKEVHRVQILDPATGTGTFLAEVIKQIAPRVQGIAPAMWSKYIEDDLIPRLHGFELLMASYAMCHMKLDMILTELGYKPAKAPPRLSVYLTNSLEEGEPANQTLPFTQWLSREAKGANTIKRDMPIMCVVGNPPYSIMSGNLTAEQVSLVDAYRSVDGVPIKEKGMLQFEKNINNDYIKFLSLSERLISSNGFGVLGFITSHGYLKSSSFRGLRAHLLETFHDVRVIDLHGNSEIREVSPTGGIDQNVFDIKQGVAIIIAVRRPGEKKKKDKGKAYFSELWGTRKSKYKALEEASATDIEWTDCKAVAPNYTFHPSGPAFDEYRQQYPSLAEWFPLYSSGVITARDGFSISEDPVQLVKRAKEFSGNPDLSNSELCRKLNIKEKKGWDISKARRNLAAESDLNSLIEDISYRPFDERKIIYHDSVVWTTARSTMRHMLTDNNIALVSARSEKSGTCSHFFVSDKLVETKCGERTTQSAVFPLFLYPDEQDLDKTRRVNFDDKLWRKLKKLAKHPEHGLPDEMKAFDYIYGVLHCPAYRATYADFLKIDFPRIPWPTTPDEFWTVAEAGGQLRKLHLMEPAAIGDAPYPFTGEGDNVVDKARFEGGKVWVNKTQHFDNAPEASWDFYIGGYQPAQKWLKDRKGRALSFEDVKHYQRILKILSETDRVMQTITMAFTATE</sequence>
<evidence type="ECO:0000256" key="4">
    <source>
        <dbReference type="ARBA" id="ARBA00022679"/>
    </source>
</evidence>
<evidence type="ECO:0000313" key="11">
    <source>
        <dbReference type="Proteomes" id="UP000198646"/>
    </source>
</evidence>
<evidence type="ECO:0000256" key="6">
    <source>
        <dbReference type="ARBA" id="ARBA00047942"/>
    </source>
</evidence>
<proteinExistence type="inferred from homology"/>
<evidence type="ECO:0000256" key="2">
    <source>
        <dbReference type="ARBA" id="ARBA00011900"/>
    </source>
</evidence>
<dbReference type="Gene3D" id="3.40.50.150">
    <property type="entry name" value="Vaccinia Virus protein VP39"/>
    <property type="match status" value="1"/>
</dbReference>
<dbReference type="Pfam" id="PF02384">
    <property type="entry name" value="N6_Mtase"/>
    <property type="match status" value="1"/>
</dbReference>
<dbReference type="GO" id="GO:0032259">
    <property type="term" value="P:methylation"/>
    <property type="evidence" value="ECO:0007669"/>
    <property type="project" value="UniProtKB-KW"/>
</dbReference>
<comment type="similarity">
    <text evidence="1">Belongs to the N(4)/N(6)-methyltransferase family.</text>
</comment>
<comment type="caution">
    <text evidence="10">The sequence shown here is derived from an EMBL/GenBank/DDBJ whole genome shotgun (WGS) entry which is preliminary data.</text>
</comment>
<dbReference type="PANTHER" id="PTHR33841">
    <property type="entry name" value="DNA METHYLTRANSFERASE YEEA-RELATED"/>
    <property type="match status" value="1"/>
</dbReference>
<dbReference type="EMBL" id="FNJD01000044">
    <property type="protein sequence ID" value="SDP78293.1"/>
    <property type="molecule type" value="Genomic_DNA"/>
</dbReference>
<evidence type="ECO:0000313" key="10">
    <source>
        <dbReference type="EMBL" id="SDP78293.1"/>
    </source>
</evidence>
<feature type="domain" description="Type ISP restriction-modification enzyme LLaBIII C-terminal specificity" evidence="9">
    <location>
        <begin position="703"/>
        <end position="1038"/>
    </location>
</feature>
<name>A0ABY0SZV3_9RHOB</name>
<keyword evidence="5" id="KW-0949">S-adenosyl-L-methionine</keyword>
<dbReference type="InterPro" id="IPR011639">
    <property type="entry name" value="MethylTrfase_TaqI-like_dom"/>
</dbReference>
<dbReference type="RefSeq" id="WP_093734524.1">
    <property type="nucleotide sequence ID" value="NZ_FNJD01000044.1"/>
</dbReference>
<evidence type="ECO:0000256" key="3">
    <source>
        <dbReference type="ARBA" id="ARBA00022603"/>
    </source>
</evidence>
<feature type="domain" description="Type II methyltransferase M.TaqI-like" evidence="8">
    <location>
        <begin position="491"/>
        <end position="602"/>
    </location>
</feature>
<dbReference type="SUPFAM" id="SSF53335">
    <property type="entry name" value="S-adenosyl-L-methionine-dependent methyltransferases"/>
    <property type="match status" value="1"/>
</dbReference>
<keyword evidence="3 10" id="KW-0489">Methyltransferase</keyword>
<dbReference type="Pfam" id="PF07669">
    <property type="entry name" value="Eco57I"/>
    <property type="match status" value="1"/>
</dbReference>
<reference evidence="10 11" key="1">
    <citation type="submission" date="2016-10" db="EMBL/GenBank/DDBJ databases">
        <authorList>
            <person name="Varghese N."/>
            <person name="Submissions S."/>
        </authorList>
    </citation>
    <scope>NUCLEOTIDE SEQUENCE [LARGE SCALE GENOMIC DNA]</scope>
    <source>
        <strain evidence="10 11">DSM 17584</strain>
    </source>
</reference>
<dbReference type="GO" id="GO:0008168">
    <property type="term" value="F:methyltransferase activity"/>
    <property type="evidence" value="ECO:0007669"/>
    <property type="project" value="UniProtKB-KW"/>
</dbReference>
<dbReference type="PANTHER" id="PTHR33841:SF1">
    <property type="entry name" value="DNA METHYLTRANSFERASE A"/>
    <property type="match status" value="1"/>
</dbReference>
<protein>
    <recommendedName>
        <fullName evidence="2">site-specific DNA-methyltransferase (adenine-specific)</fullName>
        <ecNumber evidence="2">2.1.1.72</ecNumber>
    </recommendedName>
</protein>
<gene>
    <name evidence="10" type="ORF">SAMN04488512_1446</name>
</gene>
<keyword evidence="4" id="KW-0808">Transferase</keyword>
<evidence type="ECO:0000259" key="8">
    <source>
        <dbReference type="Pfam" id="PF07669"/>
    </source>
</evidence>